<feature type="transmembrane region" description="Helical" evidence="5">
    <location>
        <begin position="267"/>
        <end position="290"/>
    </location>
</feature>
<reference evidence="7 8" key="1">
    <citation type="submission" date="2017-03" db="EMBL/GenBank/DDBJ databases">
        <title>Genome sequence of Methanobrevibacter wosei.</title>
        <authorList>
            <person name="Poehlein A."/>
            <person name="Seedorf H."/>
            <person name="Daniel R."/>
        </authorList>
    </citation>
    <scope>NUCLEOTIDE SEQUENCE [LARGE SCALE GENOMIC DNA]</scope>
    <source>
        <strain evidence="7 8">DSM 11979</strain>
    </source>
</reference>
<keyword evidence="4 5" id="KW-0472">Membrane</keyword>
<evidence type="ECO:0000256" key="2">
    <source>
        <dbReference type="ARBA" id="ARBA00022692"/>
    </source>
</evidence>
<evidence type="ECO:0000256" key="1">
    <source>
        <dbReference type="ARBA" id="ARBA00004141"/>
    </source>
</evidence>
<comment type="caution">
    <text evidence="7">The sequence shown here is derived from an EMBL/GenBank/DDBJ whole genome shotgun (WGS) entry which is preliminary data.</text>
</comment>
<dbReference type="OrthoDB" id="142033at2157"/>
<proteinExistence type="predicted"/>
<accession>A0A2U1S9A3</accession>
<dbReference type="SUPFAM" id="SSF52091">
    <property type="entry name" value="SpoIIaa-like"/>
    <property type="match status" value="1"/>
</dbReference>
<dbReference type="EMBL" id="MZGU01000002">
    <property type="protein sequence ID" value="PWB87003.1"/>
    <property type="molecule type" value="Genomic_DNA"/>
</dbReference>
<name>A0A2U1S9A3_9EURY</name>
<dbReference type="RefSeq" id="WP_116668951.1">
    <property type="nucleotide sequence ID" value="NZ_MZGU01000002.1"/>
</dbReference>
<dbReference type="Pfam" id="PF01740">
    <property type="entry name" value="STAS"/>
    <property type="match status" value="1"/>
</dbReference>
<evidence type="ECO:0000256" key="5">
    <source>
        <dbReference type="SAM" id="Phobius"/>
    </source>
</evidence>
<feature type="transmembrane region" description="Helical" evidence="5">
    <location>
        <begin position="117"/>
        <end position="135"/>
    </location>
</feature>
<dbReference type="PANTHER" id="PTHR43310:SF1">
    <property type="entry name" value="SULFATE TRANSPORTER YBAR-RELATED"/>
    <property type="match status" value="1"/>
</dbReference>
<dbReference type="PANTHER" id="PTHR43310">
    <property type="entry name" value="SULFATE TRANSPORTER YBAR-RELATED"/>
    <property type="match status" value="1"/>
</dbReference>
<evidence type="ECO:0000313" key="7">
    <source>
        <dbReference type="EMBL" id="PWB87003.1"/>
    </source>
</evidence>
<evidence type="ECO:0000259" key="6">
    <source>
        <dbReference type="PROSITE" id="PS50801"/>
    </source>
</evidence>
<keyword evidence="3 5" id="KW-1133">Transmembrane helix</keyword>
<dbReference type="PROSITE" id="PS50801">
    <property type="entry name" value="STAS"/>
    <property type="match status" value="1"/>
</dbReference>
<comment type="subcellular location">
    <subcellularLocation>
        <location evidence="1">Membrane</location>
        <topology evidence="1">Multi-pass membrane protein</topology>
    </subcellularLocation>
</comment>
<dbReference type="Pfam" id="PF00916">
    <property type="entry name" value="Sulfate_transp"/>
    <property type="match status" value="1"/>
</dbReference>
<keyword evidence="8" id="KW-1185">Reference proteome</keyword>
<dbReference type="GO" id="GO:0016020">
    <property type="term" value="C:membrane"/>
    <property type="evidence" value="ECO:0007669"/>
    <property type="project" value="UniProtKB-SubCell"/>
</dbReference>
<evidence type="ECO:0000313" key="8">
    <source>
        <dbReference type="Proteomes" id="UP000245577"/>
    </source>
</evidence>
<keyword evidence="2 5" id="KW-0812">Transmembrane</keyword>
<feature type="transmembrane region" description="Helical" evidence="5">
    <location>
        <begin position="226"/>
        <end position="246"/>
    </location>
</feature>
<dbReference type="InterPro" id="IPR002645">
    <property type="entry name" value="STAS_dom"/>
</dbReference>
<feature type="transmembrane region" description="Helical" evidence="5">
    <location>
        <begin position="87"/>
        <end position="105"/>
    </location>
</feature>
<feature type="transmembrane region" description="Helical" evidence="5">
    <location>
        <begin position="175"/>
        <end position="194"/>
    </location>
</feature>
<dbReference type="InterPro" id="IPR052706">
    <property type="entry name" value="Membrane-Transporter-like"/>
</dbReference>
<sequence>MFNFQKINIFTIKTELFSGLTSALALIPEVIAFSVVAGTSPLTAIYTSFFLCFITSLIGGRPGMISGAAGSVAIVVTALVVRYGVEYLFLAVILMGLIQIVIGALKLGKFIRLVPQPVVFGFLNGLAIVIFLSQFNQFYTDSGQLLSGMNMVFMISLVVIAMIIIYILPKFTKAVPSSLVAIMVVTLLSLVIAVPTKTIGDLSSIAGGLPQFHIPMVPVNLETISIVLPYSIVMALVGLIESLLTLEVVDEMTNTRGKPNRETYAQGIANTVCGFFSGMGGCAMIGQSIVNINSGGRHRLSGIISAITLLCIVLFASPVVNIIPMAALVGVMFMVSFNTFKWESFKLVHNVPNIDVVVMVVVTLVTVIFDNLALAVILGVVISALSFAWENSKRITAIVSYDKKHDVKYYEIQGPLFFGSTSSFKELFDYDGDPDSVVINFSQSRVMDHSAIDIINEVTAKYAKRGKKVLLSYLSRDSADLLDNAEGLIEVNYLDDPYYRIPHDELD</sequence>
<feature type="transmembrane region" description="Helical" evidence="5">
    <location>
        <begin position="356"/>
        <end position="389"/>
    </location>
</feature>
<dbReference type="Gene3D" id="3.30.750.24">
    <property type="entry name" value="STAS domain"/>
    <property type="match status" value="1"/>
</dbReference>
<evidence type="ECO:0000256" key="4">
    <source>
        <dbReference type="ARBA" id="ARBA00023136"/>
    </source>
</evidence>
<dbReference type="Proteomes" id="UP000245577">
    <property type="component" value="Unassembled WGS sequence"/>
</dbReference>
<protein>
    <submittedName>
        <fullName evidence="7">Bicarbonate transporter BicA</fullName>
    </submittedName>
</protein>
<feature type="transmembrane region" description="Helical" evidence="5">
    <location>
        <begin position="64"/>
        <end position="81"/>
    </location>
</feature>
<organism evidence="7 8">
    <name type="scientific">Methanobrevibacter woesei</name>
    <dbReference type="NCBI Taxonomy" id="190976"/>
    <lineage>
        <taxon>Archaea</taxon>
        <taxon>Methanobacteriati</taxon>
        <taxon>Methanobacteriota</taxon>
        <taxon>Methanomada group</taxon>
        <taxon>Methanobacteria</taxon>
        <taxon>Methanobacteriales</taxon>
        <taxon>Methanobacteriaceae</taxon>
        <taxon>Methanobrevibacter</taxon>
    </lineage>
</organism>
<dbReference type="CDD" id="cd07042">
    <property type="entry name" value="STAS_SulP_like_sulfate_transporter"/>
    <property type="match status" value="1"/>
</dbReference>
<dbReference type="InterPro" id="IPR036513">
    <property type="entry name" value="STAS_dom_sf"/>
</dbReference>
<feature type="transmembrane region" description="Helical" evidence="5">
    <location>
        <begin position="302"/>
        <end position="335"/>
    </location>
</feature>
<evidence type="ECO:0000256" key="3">
    <source>
        <dbReference type="ARBA" id="ARBA00022989"/>
    </source>
</evidence>
<gene>
    <name evidence="7" type="primary">bicA</name>
    <name evidence="7" type="ORF">MBBWO_01170</name>
</gene>
<feature type="transmembrane region" description="Helical" evidence="5">
    <location>
        <begin position="147"/>
        <end position="168"/>
    </location>
</feature>
<dbReference type="InterPro" id="IPR011547">
    <property type="entry name" value="SLC26A/SulP_dom"/>
</dbReference>
<feature type="domain" description="STAS" evidence="6">
    <location>
        <begin position="397"/>
        <end position="483"/>
    </location>
</feature>
<dbReference type="AlphaFoldDB" id="A0A2U1S9A3"/>